<dbReference type="Proteomes" id="UP000060778">
    <property type="component" value="Chromosome"/>
</dbReference>
<accession>A0A0U3F3P7</accession>
<dbReference type="EMBL" id="CP006867">
    <property type="protein sequence ID" value="ALU12165.1"/>
    <property type="molecule type" value="Genomic_DNA"/>
</dbReference>
<organism evidence="1 2">
    <name type="scientific">Ignicoccus islandicus DSM 13165</name>
    <dbReference type="NCBI Taxonomy" id="940295"/>
    <lineage>
        <taxon>Archaea</taxon>
        <taxon>Thermoproteota</taxon>
        <taxon>Thermoprotei</taxon>
        <taxon>Desulfurococcales</taxon>
        <taxon>Desulfurococcaceae</taxon>
        <taxon>Ignicoccus</taxon>
    </lineage>
</organism>
<keyword evidence="2" id="KW-1185">Reference proteome</keyword>
<name>A0A0U3F3P7_9CREN</name>
<proteinExistence type="predicted"/>
<evidence type="ECO:0000313" key="2">
    <source>
        <dbReference type="Proteomes" id="UP000060778"/>
    </source>
</evidence>
<gene>
    <name evidence="1" type="ORF">EYM_00995</name>
</gene>
<dbReference type="AlphaFoldDB" id="A0A0U3F3P7"/>
<reference evidence="1 2" key="1">
    <citation type="submission" date="2013-11" db="EMBL/GenBank/DDBJ databases">
        <title>Comparative genomics of Ignicoccus.</title>
        <authorList>
            <person name="Podar M."/>
        </authorList>
    </citation>
    <scope>NUCLEOTIDE SEQUENCE [LARGE SCALE GENOMIC DNA]</scope>
    <source>
        <strain evidence="1 2">DSM 13165</strain>
    </source>
</reference>
<dbReference type="STRING" id="940295.EYM_00995"/>
<sequence length="139" mass="15716">MFLGLGVALLIALLLYISLEIKLVKKIALMKSCNYFNFQSLESNGTCEIRIELCNPTNRTVYVDFESEVNRVEYLSMSSQSSIYLNPFERKEVDVLFKPLGNESYVGLSLSVMTNSGELVEVKSVIIDNKCKINENTQN</sequence>
<dbReference type="KEGG" id="iis:EYM_00995"/>
<protein>
    <submittedName>
        <fullName evidence="1">Uncharacterized protein</fullName>
    </submittedName>
</protein>
<evidence type="ECO:0000313" key="1">
    <source>
        <dbReference type="EMBL" id="ALU12165.1"/>
    </source>
</evidence>